<comment type="caution">
    <text evidence="2">The sequence shown here is derived from an EMBL/GenBank/DDBJ whole genome shotgun (WGS) entry which is preliminary data.</text>
</comment>
<dbReference type="EMBL" id="BKCJ011143383">
    <property type="protein sequence ID" value="GFC93448.1"/>
    <property type="molecule type" value="Genomic_DNA"/>
</dbReference>
<gene>
    <name evidence="2" type="ORF">Tci_865418</name>
</gene>
<name>A0A699S8I3_TANCI</name>
<accession>A0A699S8I3</accession>
<protein>
    <submittedName>
        <fullName evidence="2">Uncharacterized protein</fullName>
    </submittedName>
</protein>
<evidence type="ECO:0000256" key="1">
    <source>
        <dbReference type="SAM" id="MobiDB-lite"/>
    </source>
</evidence>
<feature type="non-terminal residue" evidence="2">
    <location>
        <position position="97"/>
    </location>
</feature>
<feature type="compositionally biased region" description="Basic and acidic residues" evidence="1">
    <location>
        <begin position="30"/>
        <end position="42"/>
    </location>
</feature>
<proteinExistence type="predicted"/>
<dbReference type="AlphaFoldDB" id="A0A699S8I3"/>
<reference evidence="2" key="1">
    <citation type="journal article" date="2019" name="Sci. Rep.">
        <title>Draft genome of Tanacetum cinerariifolium, the natural source of mosquito coil.</title>
        <authorList>
            <person name="Yamashiro T."/>
            <person name="Shiraishi A."/>
            <person name="Satake H."/>
            <person name="Nakayama K."/>
        </authorList>
    </citation>
    <scope>NUCLEOTIDE SEQUENCE</scope>
</reference>
<evidence type="ECO:0000313" key="2">
    <source>
        <dbReference type="EMBL" id="GFC93448.1"/>
    </source>
</evidence>
<feature type="region of interest" description="Disordered" evidence="1">
    <location>
        <begin position="1"/>
        <end position="42"/>
    </location>
</feature>
<organism evidence="2">
    <name type="scientific">Tanacetum cinerariifolium</name>
    <name type="common">Dalmatian daisy</name>
    <name type="synonym">Chrysanthemum cinerariifolium</name>
    <dbReference type="NCBI Taxonomy" id="118510"/>
    <lineage>
        <taxon>Eukaryota</taxon>
        <taxon>Viridiplantae</taxon>
        <taxon>Streptophyta</taxon>
        <taxon>Embryophyta</taxon>
        <taxon>Tracheophyta</taxon>
        <taxon>Spermatophyta</taxon>
        <taxon>Magnoliopsida</taxon>
        <taxon>eudicotyledons</taxon>
        <taxon>Gunneridae</taxon>
        <taxon>Pentapetalae</taxon>
        <taxon>asterids</taxon>
        <taxon>campanulids</taxon>
        <taxon>Asterales</taxon>
        <taxon>Asteraceae</taxon>
        <taxon>Asteroideae</taxon>
        <taxon>Anthemideae</taxon>
        <taxon>Anthemidinae</taxon>
        <taxon>Tanacetum</taxon>
    </lineage>
</organism>
<sequence length="97" mass="11045">MQTIEEKVDMSKAVDASLVDTKSSGMDVVEQDKRSRSRNDAHADNAYIIPIYDEEPMAEILTTTEINIFATAQQYTKQPEFNNKGEVDQNTEQYHDT</sequence>
<feature type="compositionally biased region" description="Basic and acidic residues" evidence="1">
    <location>
        <begin position="1"/>
        <end position="12"/>
    </location>
</feature>